<protein>
    <submittedName>
        <fullName evidence="2">Cupin domain-containing protein</fullName>
    </submittedName>
</protein>
<dbReference type="Gene3D" id="2.60.120.10">
    <property type="entry name" value="Jelly Rolls"/>
    <property type="match status" value="1"/>
</dbReference>
<dbReference type="CDD" id="cd02233">
    <property type="entry name" value="cupin_HNL-like"/>
    <property type="match status" value="1"/>
</dbReference>
<organism evidence="2 3">
    <name type="scientific">Demequina lignilytica</name>
    <dbReference type="NCBI Taxonomy" id="3051663"/>
    <lineage>
        <taxon>Bacteria</taxon>
        <taxon>Bacillati</taxon>
        <taxon>Actinomycetota</taxon>
        <taxon>Actinomycetes</taxon>
        <taxon>Micrococcales</taxon>
        <taxon>Demequinaceae</taxon>
        <taxon>Demequina</taxon>
    </lineage>
</organism>
<dbReference type="InterPro" id="IPR047263">
    <property type="entry name" value="HNL-like_cupin"/>
</dbReference>
<dbReference type="InterPro" id="IPR013096">
    <property type="entry name" value="Cupin_2"/>
</dbReference>
<gene>
    <name evidence="2" type="ORF">QQ002_01880</name>
</gene>
<dbReference type="EMBL" id="JAUHQB010000001">
    <property type="protein sequence ID" value="MDN4482287.1"/>
    <property type="molecule type" value="Genomic_DNA"/>
</dbReference>
<sequence length="131" mass="14258">MNIEPAIPTMKNPPEQFAGDVWVDLIAVPHGPEQRAVLAKVRFAPGARTAWHSHAHGQYLHVTDGTAYFGGRDGTIIEVKAGQTLYTAPGEEHWHAAAPDSFMEHLALLEGTDPATSTVWGEHVTDQELGR</sequence>
<reference evidence="2 3" key="1">
    <citation type="submission" date="2023-06" db="EMBL/GenBank/DDBJ databases">
        <title>SYSU T0a273.</title>
        <authorList>
            <person name="Gao L."/>
            <person name="Fang B.-Z."/>
            <person name="Li W.-J."/>
        </authorList>
    </citation>
    <scope>NUCLEOTIDE SEQUENCE [LARGE SCALE GENOMIC DNA]</scope>
    <source>
        <strain evidence="2 3">SYSU T0a273</strain>
    </source>
</reference>
<dbReference type="InterPro" id="IPR014710">
    <property type="entry name" value="RmlC-like_jellyroll"/>
</dbReference>
<dbReference type="SUPFAM" id="SSF51182">
    <property type="entry name" value="RmlC-like cupins"/>
    <property type="match status" value="1"/>
</dbReference>
<dbReference type="InterPro" id="IPR011051">
    <property type="entry name" value="RmlC_Cupin_sf"/>
</dbReference>
<dbReference type="AlphaFoldDB" id="A0AB35MEU5"/>
<evidence type="ECO:0000313" key="3">
    <source>
        <dbReference type="Proteomes" id="UP001172756"/>
    </source>
</evidence>
<dbReference type="PANTHER" id="PTHR43698">
    <property type="entry name" value="RIBD C-TERMINAL DOMAIN CONTAINING PROTEIN"/>
    <property type="match status" value="1"/>
</dbReference>
<dbReference type="Pfam" id="PF07883">
    <property type="entry name" value="Cupin_2"/>
    <property type="match status" value="1"/>
</dbReference>
<comment type="caution">
    <text evidence="2">The sequence shown here is derived from an EMBL/GenBank/DDBJ whole genome shotgun (WGS) entry which is preliminary data.</text>
</comment>
<dbReference type="Proteomes" id="UP001172756">
    <property type="component" value="Unassembled WGS sequence"/>
</dbReference>
<name>A0AB35MEU5_9MICO</name>
<dbReference type="PANTHER" id="PTHR43698:SF1">
    <property type="entry name" value="BLL4564 PROTEIN"/>
    <property type="match status" value="1"/>
</dbReference>
<evidence type="ECO:0000313" key="2">
    <source>
        <dbReference type="EMBL" id="MDN4482287.1"/>
    </source>
</evidence>
<dbReference type="RefSeq" id="WP_301152330.1">
    <property type="nucleotide sequence ID" value="NZ_JAUHPZ010000001.1"/>
</dbReference>
<proteinExistence type="predicted"/>
<feature type="domain" description="Cupin type-2" evidence="1">
    <location>
        <begin position="41"/>
        <end position="99"/>
    </location>
</feature>
<evidence type="ECO:0000259" key="1">
    <source>
        <dbReference type="Pfam" id="PF07883"/>
    </source>
</evidence>
<accession>A0AB35MEU5</accession>